<dbReference type="InterPro" id="IPR001789">
    <property type="entry name" value="Sig_transdc_resp-reg_receiver"/>
</dbReference>
<evidence type="ECO:0000259" key="10">
    <source>
        <dbReference type="PROSITE" id="PS51755"/>
    </source>
</evidence>
<protein>
    <submittedName>
        <fullName evidence="11">DNA-binding response regulator</fullName>
    </submittedName>
</protein>
<dbReference type="Gene3D" id="3.40.50.2300">
    <property type="match status" value="1"/>
</dbReference>
<reference evidence="11 12" key="1">
    <citation type="submission" date="2016-12" db="EMBL/GenBank/DDBJ databases">
        <title>Domibacillus sp. SAOS 44 whole genome sequencing.</title>
        <authorList>
            <person name="Verma A."/>
            <person name="Krishnamurthi S."/>
        </authorList>
    </citation>
    <scope>NUCLEOTIDE SEQUENCE [LARGE SCALE GENOMIC DNA]</scope>
    <source>
        <strain evidence="11 12">SAOS 44</strain>
    </source>
</reference>
<evidence type="ECO:0000256" key="6">
    <source>
        <dbReference type="ARBA" id="ARBA00023163"/>
    </source>
</evidence>
<evidence type="ECO:0000256" key="1">
    <source>
        <dbReference type="ARBA" id="ARBA00004496"/>
    </source>
</evidence>
<dbReference type="SMART" id="SM00862">
    <property type="entry name" value="Trans_reg_C"/>
    <property type="match status" value="1"/>
</dbReference>
<keyword evidence="3" id="KW-0902">Two-component regulatory system</keyword>
<dbReference type="InterPro" id="IPR039420">
    <property type="entry name" value="WalR-like"/>
</dbReference>
<evidence type="ECO:0000256" key="8">
    <source>
        <dbReference type="PROSITE-ProRule" id="PRU01091"/>
    </source>
</evidence>
<evidence type="ECO:0000256" key="2">
    <source>
        <dbReference type="ARBA" id="ARBA00022553"/>
    </source>
</evidence>
<evidence type="ECO:0000256" key="4">
    <source>
        <dbReference type="ARBA" id="ARBA00023015"/>
    </source>
</evidence>
<dbReference type="AlphaFoldDB" id="A0A1Q5P057"/>
<organism evidence="11 12">
    <name type="scientific">Domibacillus mangrovi</name>
    <dbReference type="NCBI Taxonomy" id="1714354"/>
    <lineage>
        <taxon>Bacteria</taxon>
        <taxon>Bacillati</taxon>
        <taxon>Bacillota</taxon>
        <taxon>Bacilli</taxon>
        <taxon>Bacillales</taxon>
        <taxon>Bacillaceae</taxon>
        <taxon>Domibacillus</taxon>
    </lineage>
</organism>
<dbReference type="FunFam" id="1.10.10.10:FF:000018">
    <property type="entry name" value="DNA-binding response regulator ResD"/>
    <property type="match status" value="1"/>
</dbReference>
<dbReference type="GO" id="GO:0006355">
    <property type="term" value="P:regulation of DNA-templated transcription"/>
    <property type="evidence" value="ECO:0007669"/>
    <property type="project" value="InterPro"/>
</dbReference>
<dbReference type="Gene3D" id="6.10.250.690">
    <property type="match status" value="1"/>
</dbReference>
<keyword evidence="6" id="KW-0804">Transcription</keyword>
<dbReference type="PROSITE" id="PS51755">
    <property type="entry name" value="OMPR_PHOB"/>
    <property type="match status" value="1"/>
</dbReference>
<feature type="DNA-binding region" description="OmpR/PhoB-type" evidence="8">
    <location>
        <begin position="131"/>
        <end position="230"/>
    </location>
</feature>
<evidence type="ECO:0000313" key="11">
    <source>
        <dbReference type="EMBL" id="OKL35637.1"/>
    </source>
</evidence>
<keyword evidence="2 7" id="KW-0597">Phosphoprotein</keyword>
<dbReference type="InterPro" id="IPR001867">
    <property type="entry name" value="OmpR/PhoB-type_DNA-bd"/>
</dbReference>
<dbReference type="PROSITE" id="PS50110">
    <property type="entry name" value="RESPONSE_REGULATORY"/>
    <property type="match status" value="1"/>
</dbReference>
<dbReference type="GO" id="GO:0005829">
    <property type="term" value="C:cytosol"/>
    <property type="evidence" value="ECO:0007669"/>
    <property type="project" value="TreeGrafter"/>
</dbReference>
<dbReference type="SUPFAM" id="SSF52172">
    <property type="entry name" value="CheY-like"/>
    <property type="match status" value="1"/>
</dbReference>
<comment type="subcellular location">
    <subcellularLocation>
        <location evidence="1">Cytoplasm</location>
    </subcellularLocation>
</comment>
<dbReference type="Proteomes" id="UP000186524">
    <property type="component" value="Unassembled WGS sequence"/>
</dbReference>
<dbReference type="STRING" id="1714354.BLL40_14705"/>
<dbReference type="SMART" id="SM00448">
    <property type="entry name" value="REC"/>
    <property type="match status" value="1"/>
</dbReference>
<evidence type="ECO:0000313" key="12">
    <source>
        <dbReference type="Proteomes" id="UP000186524"/>
    </source>
</evidence>
<feature type="domain" description="OmpR/PhoB-type" evidence="10">
    <location>
        <begin position="131"/>
        <end position="230"/>
    </location>
</feature>
<dbReference type="CDD" id="cd17574">
    <property type="entry name" value="REC_OmpR"/>
    <property type="match status" value="1"/>
</dbReference>
<accession>A0A1Q5P057</accession>
<feature type="domain" description="Response regulatory" evidence="9">
    <location>
        <begin position="5"/>
        <end position="118"/>
    </location>
</feature>
<dbReference type="InterPro" id="IPR011006">
    <property type="entry name" value="CheY-like_superfamily"/>
</dbReference>
<keyword evidence="12" id="KW-1185">Reference proteome</keyword>
<evidence type="ECO:0000256" key="7">
    <source>
        <dbReference type="PROSITE-ProRule" id="PRU00169"/>
    </source>
</evidence>
<sequence length="233" mass="26741">MNLDEILIVEDDVDIQKIISMNLSLEGFGYTIAGTGMEAIKKVRENEPDLILLDIELPDMNGIDLCQQLRELTAVPILYVTCNNEDREKILAFAMGGDDYIEKPFNSRVLIARIKAHLRRNTINHNQNAFKKRISFDDIVIDLSAREVTRNGKIIELTAKEFELLTFFVQHPNQVFSAEQLLDQIWGYDSFSEKSTIIVHISNLRKKIEEYPVNPSYIITMRGVGYKFVQTSI</sequence>
<dbReference type="CDD" id="cd00383">
    <property type="entry name" value="trans_reg_C"/>
    <property type="match status" value="1"/>
</dbReference>
<dbReference type="PANTHER" id="PTHR48111:SF52">
    <property type="entry name" value="TRANSCRIPTIONAL REGULATORY PROTEIN YVRH"/>
    <property type="match status" value="1"/>
</dbReference>
<name>A0A1Q5P057_9BACI</name>
<keyword evidence="4" id="KW-0805">Transcription regulation</keyword>
<keyword evidence="5 8" id="KW-0238">DNA-binding</keyword>
<feature type="modified residue" description="4-aspartylphosphate" evidence="7">
    <location>
        <position position="54"/>
    </location>
</feature>
<dbReference type="EMBL" id="MRWQ01000015">
    <property type="protein sequence ID" value="OKL35637.1"/>
    <property type="molecule type" value="Genomic_DNA"/>
</dbReference>
<dbReference type="Pfam" id="PF00072">
    <property type="entry name" value="Response_reg"/>
    <property type="match status" value="1"/>
</dbReference>
<comment type="caution">
    <text evidence="11">The sequence shown here is derived from an EMBL/GenBank/DDBJ whole genome shotgun (WGS) entry which is preliminary data.</text>
</comment>
<dbReference type="GO" id="GO:0000156">
    <property type="term" value="F:phosphorelay response regulator activity"/>
    <property type="evidence" value="ECO:0007669"/>
    <property type="project" value="TreeGrafter"/>
</dbReference>
<evidence type="ECO:0000256" key="3">
    <source>
        <dbReference type="ARBA" id="ARBA00023012"/>
    </source>
</evidence>
<dbReference type="Pfam" id="PF00486">
    <property type="entry name" value="Trans_reg_C"/>
    <property type="match status" value="1"/>
</dbReference>
<gene>
    <name evidence="11" type="ORF">BLL40_14705</name>
</gene>
<proteinExistence type="predicted"/>
<dbReference type="PANTHER" id="PTHR48111">
    <property type="entry name" value="REGULATOR OF RPOS"/>
    <property type="match status" value="1"/>
</dbReference>
<dbReference type="GO" id="GO:0000976">
    <property type="term" value="F:transcription cis-regulatory region binding"/>
    <property type="evidence" value="ECO:0007669"/>
    <property type="project" value="TreeGrafter"/>
</dbReference>
<evidence type="ECO:0000256" key="5">
    <source>
        <dbReference type="ARBA" id="ARBA00023125"/>
    </source>
</evidence>
<evidence type="ECO:0000259" key="9">
    <source>
        <dbReference type="PROSITE" id="PS50110"/>
    </source>
</evidence>
<dbReference type="InterPro" id="IPR036388">
    <property type="entry name" value="WH-like_DNA-bd_sf"/>
</dbReference>
<dbReference type="GO" id="GO:0032993">
    <property type="term" value="C:protein-DNA complex"/>
    <property type="evidence" value="ECO:0007669"/>
    <property type="project" value="TreeGrafter"/>
</dbReference>
<dbReference type="Gene3D" id="1.10.10.10">
    <property type="entry name" value="Winged helix-like DNA-binding domain superfamily/Winged helix DNA-binding domain"/>
    <property type="match status" value="1"/>
</dbReference>